<dbReference type="AlphaFoldDB" id="A0A6A4IBR3"/>
<dbReference type="EMBL" id="ML769403">
    <property type="protein sequence ID" value="KAE9406234.1"/>
    <property type="molecule type" value="Genomic_DNA"/>
</dbReference>
<name>A0A6A4IBR3_9AGAR</name>
<accession>A0A6A4IBR3</accession>
<dbReference type="InterPro" id="IPR032675">
    <property type="entry name" value="LRR_dom_sf"/>
</dbReference>
<reference evidence="1" key="1">
    <citation type="journal article" date="2019" name="Environ. Microbiol.">
        <title>Fungal ecological strategies reflected in gene transcription - a case study of two litter decomposers.</title>
        <authorList>
            <person name="Barbi F."/>
            <person name="Kohler A."/>
            <person name="Barry K."/>
            <person name="Baskaran P."/>
            <person name="Daum C."/>
            <person name="Fauchery L."/>
            <person name="Ihrmark K."/>
            <person name="Kuo A."/>
            <person name="LaButti K."/>
            <person name="Lipzen A."/>
            <person name="Morin E."/>
            <person name="Grigoriev I.V."/>
            <person name="Henrissat B."/>
            <person name="Lindahl B."/>
            <person name="Martin F."/>
        </authorList>
    </citation>
    <scope>NUCLEOTIDE SEQUENCE</scope>
    <source>
        <strain evidence="1">JB14</strain>
    </source>
</reference>
<evidence type="ECO:0000313" key="2">
    <source>
        <dbReference type="Proteomes" id="UP000799118"/>
    </source>
</evidence>
<sequence length="494" mass="56602">MSDLPSVEIDVNLVEDLEITASLRNVRLAPVHRMPLEILSEIFELYGLPEDGIFTAKHDIIRRTYVLSTTCAAWRNAAYATPRIWDKLCFDVSLCRLQVEREVRRKRRKVVKQTPFEFGGLKRWIARSEGFPLELYLELLQEDDEQNVHRATQMLDCILEFRHRIRVIYLSGILHASLPLFHLPRSSLPLLETLSLAGTDMEDHNVQAFIELEIEAFLGAPKLRDVSIMEFGYMSLLTALQLPLEQLTSFNITTMTVHHDPSLFVEKICLCRDLVSLEFHLEFLQGFFTDSPILLPALQILDISFPRLMDGQSSLFHNLTAPLLEEFTLRWEGQHSEEIAADVVEFQKRSATTLSTLKLALNFLDLDRIPDSDTRNFMTILTAFPTVRSFQLHNNLYTELCDMNSILQAMIYTSGHPVLLPKLATFELLYKRPFEFLQPSSLVPMILSRCWPEESGLEVEGMVSRLQKVTLRGLPGEDITSQISHLPGLIVDCM</sequence>
<evidence type="ECO:0000313" key="1">
    <source>
        <dbReference type="EMBL" id="KAE9406234.1"/>
    </source>
</evidence>
<gene>
    <name evidence="1" type="ORF">BT96DRAFT_972017</name>
</gene>
<dbReference type="OrthoDB" id="2844577at2759"/>
<dbReference type="SUPFAM" id="SSF52047">
    <property type="entry name" value="RNI-like"/>
    <property type="match status" value="1"/>
</dbReference>
<proteinExistence type="predicted"/>
<protein>
    <submittedName>
        <fullName evidence="1">Uncharacterized protein</fullName>
    </submittedName>
</protein>
<organism evidence="1 2">
    <name type="scientific">Gymnopus androsaceus JB14</name>
    <dbReference type="NCBI Taxonomy" id="1447944"/>
    <lineage>
        <taxon>Eukaryota</taxon>
        <taxon>Fungi</taxon>
        <taxon>Dikarya</taxon>
        <taxon>Basidiomycota</taxon>
        <taxon>Agaricomycotina</taxon>
        <taxon>Agaricomycetes</taxon>
        <taxon>Agaricomycetidae</taxon>
        <taxon>Agaricales</taxon>
        <taxon>Marasmiineae</taxon>
        <taxon>Omphalotaceae</taxon>
        <taxon>Gymnopus</taxon>
    </lineage>
</organism>
<keyword evidence="2" id="KW-1185">Reference proteome</keyword>
<dbReference type="Proteomes" id="UP000799118">
    <property type="component" value="Unassembled WGS sequence"/>
</dbReference>
<dbReference type="Gene3D" id="3.80.10.10">
    <property type="entry name" value="Ribonuclease Inhibitor"/>
    <property type="match status" value="1"/>
</dbReference>